<protein>
    <submittedName>
        <fullName evidence="1">E3 ubiquitin-protein ligase HERC2</fullName>
    </submittedName>
</protein>
<gene>
    <name evidence="1" type="ORF">LOK49_LG14G00731</name>
</gene>
<dbReference type="EMBL" id="CM045772">
    <property type="protein sequence ID" value="KAI7986391.1"/>
    <property type="molecule type" value="Genomic_DNA"/>
</dbReference>
<name>A0ACC0FG69_9ERIC</name>
<dbReference type="Proteomes" id="UP001060215">
    <property type="component" value="Chromosome 15"/>
</dbReference>
<reference evidence="1 2" key="1">
    <citation type="journal article" date="2022" name="Plant J.">
        <title>Chromosome-level genome of Camellia lanceoleosa provides a valuable resource for understanding genome evolution and self-incompatibility.</title>
        <authorList>
            <person name="Gong W."/>
            <person name="Xiao S."/>
            <person name="Wang L."/>
            <person name="Liao Z."/>
            <person name="Chang Y."/>
            <person name="Mo W."/>
            <person name="Hu G."/>
            <person name="Li W."/>
            <person name="Zhao G."/>
            <person name="Zhu H."/>
            <person name="Hu X."/>
            <person name="Ji K."/>
            <person name="Xiang X."/>
            <person name="Song Q."/>
            <person name="Yuan D."/>
            <person name="Jin S."/>
            <person name="Zhang L."/>
        </authorList>
    </citation>
    <scope>NUCLEOTIDE SEQUENCE [LARGE SCALE GENOMIC DNA]</scope>
    <source>
        <strain evidence="1">SQ_2022a</strain>
    </source>
</reference>
<keyword evidence="2" id="KW-1185">Reference proteome</keyword>
<comment type="caution">
    <text evidence="1">The sequence shown here is derived from an EMBL/GenBank/DDBJ whole genome shotgun (WGS) entry which is preliminary data.</text>
</comment>
<sequence>MTVRVRTRRCLAGEFPDLDPSSAKQEPLLGFITSSSFSSSYWVSSSIEENGKSTVAAATPVAVVAHGRKTEIKTGKKVEQEEEAVKRRELLFCGAMLRNAITLKLLTRPSLVPTWSGCASFHCVALDVEGHCYTWGCNEKGQLGHGDTMQRDMPAIVSKLS</sequence>
<evidence type="ECO:0000313" key="1">
    <source>
        <dbReference type="EMBL" id="KAI7986391.1"/>
    </source>
</evidence>
<evidence type="ECO:0000313" key="2">
    <source>
        <dbReference type="Proteomes" id="UP001060215"/>
    </source>
</evidence>
<proteinExistence type="predicted"/>
<accession>A0ACC0FG69</accession>
<organism evidence="1 2">
    <name type="scientific">Camellia lanceoleosa</name>
    <dbReference type="NCBI Taxonomy" id="1840588"/>
    <lineage>
        <taxon>Eukaryota</taxon>
        <taxon>Viridiplantae</taxon>
        <taxon>Streptophyta</taxon>
        <taxon>Embryophyta</taxon>
        <taxon>Tracheophyta</taxon>
        <taxon>Spermatophyta</taxon>
        <taxon>Magnoliopsida</taxon>
        <taxon>eudicotyledons</taxon>
        <taxon>Gunneridae</taxon>
        <taxon>Pentapetalae</taxon>
        <taxon>asterids</taxon>
        <taxon>Ericales</taxon>
        <taxon>Theaceae</taxon>
        <taxon>Camellia</taxon>
    </lineage>
</organism>